<sequence length="442" mass="47650">MKKISQLALFGILTAGLLACNQQEKKKGKGTGGTVKTSSNQDVNLPDPDTTKSHTKFSKVIGWPSGKTPVAPEGFTVTKFADGMKSPRNIYVAPNGDILVALSNSERKGVEKIAGEISGKVKAEVAGASANTIVLFRDTNNDGKPEIRETFLTGLDQPYGMLIIENKFYVANTNGLLVYDYKPGQTKIIGTGKTILALPAGGYNNHWTRNLIANEDYSKVYVTVGSASNVAENGIENEKRRANILQVNPDGSGEKIYASGLRNPVGMAWEPVTKKLWTAVNERDNLGDDLVPDYITSVKEGAFYGWPYSYYGQHEDPRRKGENPDLVKKAIVPDLAVGAHTASLGLVFYTGDKFPEKYKGGAFIGQHGSWNRSELSGYKVAFVPFKDGKPSGALEDFLTGFIAAKGSGEVYGRPVGVAITPQGDLLVADDVSSTIWRVSATK</sequence>
<feature type="domain" description="Glucose/Sorbosone dehydrogenase" evidence="2">
    <location>
        <begin position="199"/>
        <end position="365"/>
    </location>
</feature>
<dbReference type="SUPFAM" id="SSF50952">
    <property type="entry name" value="Soluble quinoprotein glucose dehydrogenase"/>
    <property type="match status" value="1"/>
</dbReference>
<dbReference type="PANTHER" id="PTHR19328">
    <property type="entry name" value="HEDGEHOG-INTERACTING PROTEIN"/>
    <property type="match status" value="1"/>
</dbReference>
<dbReference type="Proteomes" id="UP000466586">
    <property type="component" value="Unassembled WGS sequence"/>
</dbReference>
<organism evidence="3 4">
    <name type="scientific">Hufsiella arboris</name>
    <dbReference type="NCBI Taxonomy" id="2695275"/>
    <lineage>
        <taxon>Bacteria</taxon>
        <taxon>Pseudomonadati</taxon>
        <taxon>Bacteroidota</taxon>
        <taxon>Sphingobacteriia</taxon>
        <taxon>Sphingobacteriales</taxon>
        <taxon>Sphingobacteriaceae</taxon>
        <taxon>Hufsiella</taxon>
    </lineage>
</organism>
<evidence type="ECO:0000313" key="4">
    <source>
        <dbReference type="Proteomes" id="UP000466586"/>
    </source>
</evidence>
<evidence type="ECO:0000256" key="1">
    <source>
        <dbReference type="SAM" id="MobiDB-lite"/>
    </source>
</evidence>
<dbReference type="EMBL" id="WVHT01000003">
    <property type="protein sequence ID" value="MXV50854.1"/>
    <property type="molecule type" value="Genomic_DNA"/>
</dbReference>
<proteinExistence type="predicted"/>
<dbReference type="AlphaFoldDB" id="A0A7K1Y8C8"/>
<comment type="caution">
    <text evidence="3">The sequence shown here is derived from an EMBL/GenBank/DDBJ whole genome shotgun (WGS) entry which is preliminary data.</text>
</comment>
<protein>
    <submittedName>
        <fullName evidence="3">Sorbosone dehydrogenase family protein</fullName>
    </submittedName>
</protein>
<feature type="region of interest" description="Disordered" evidence="1">
    <location>
        <begin position="25"/>
        <end position="55"/>
    </location>
</feature>
<accession>A0A7K1Y8C8</accession>
<dbReference type="RefSeq" id="WP_160844041.1">
    <property type="nucleotide sequence ID" value="NZ_WVHT01000003.1"/>
</dbReference>
<dbReference type="PROSITE" id="PS51257">
    <property type="entry name" value="PROKAR_LIPOPROTEIN"/>
    <property type="match status" value="1"/>
</dbReference>
<name>A0A7K1Y8C8_9SPHI</name>
<evidence type="ECO:0000259" key="2">
    <source>
        <dbReference type="Pfam" id="PF07995"/>
    </source>
</evidence>
<reference evidence="3 4" key="1">
    <citation type="submission" date="2019-11" db="EMBL/GenBank/DDBJ databases">
        <title>Pedobacter sp. HMF7647 Genome sequencing and assembly.</title>
        <authorList>
            <person name="Kang H."/>
            <person name="Kim H."/>
            <person name="Joh K."/>
        </authorList>
    </citation>
    <scope>NUCLEOTIDE SEQUENCE [LARGE SCALE GENOMIC DNA]</scope>
    <source>
        <strain evidence="3 4">HMF7647</strain>
    </source>
</reference>
<evidence type="ECO:0000313" key="3">
    <source>
        <dbReference type="EMBL" id="MXV50854.1"/>
    </source>
</evidence>
<dbReference type="Pfam" id="PF07995">
    <property type="entry name" value="GSDH"/>
    <property type="match status" value="1"/>
</dbReference>
<dbReference type="InterPro" id="IPR011041">
    <property type="entry name" value="Quinoprot_gluc/sorb_DH_b-prop"/>
</dbReference>
<dbReference type="PANTHER" id="PTHR19328:SF55">
    <property type="entry name" value="BLR6566 PROTEIN"/>
    <property type="match status" value="1"/>
</dbReference>
<dbReference type="Gene3D" id="2.120.10.30">
    <property type="entry name" value="TolB, C-terminal domain"/>
    <property type="match status" value="1"/>
</dbReference>
<dbReference type="InterPro" id="IPR012938">
    <property type="entry name" value="Glc/Sorbosone_DH"/>
</dbReference>
<gene>
    <name evidence="3" type="ORF">GS399_07695</name>
</gene>
<dbReference type="InterPro" id="IPR011042">
    <property type="entry name" value="6-blade_b-propeller_TolB-like"/>
</dbReference>
<keyword evidence="4" id="KW-1185">Reference proteome</keyword>